<dbReference type="Gene3D" id="3.30.950.30">
    <property type="entry name" value="Schlafen, AAA domain"/>
    <property type="match status" value="1"/>
</dbReference>
<organism evidence="8 9">
    <name type="scientific">Gopherus agassizii</name>
    <name type="common">Agassiz's desert tortoise</name>
    <dbReference type="NCBI Taxonomy" id="38772"/>
    <lineage>
        <taxon>Eukaryota</taxon>
        <taxon>Metazoa</taxon>
        <taxon>Chordata</taxon>
        <taxon>Craniata</taxon>
        <taxon>Vertebrata</taxon>
        <taxon>Euteleostomi</taxon>
        <taxon>Archelosauria</taxon>
        <taxon>Testudinata</taxon>
        <taxon>Testudines</taxon>
        <taxon>Cryptodira</taxon>
        <taxon>Durocryptodira</taxon>
        <taxon>Testudinoidea</taxon>
        <taxon>Testudinidae</taxon>
        <taxon>Gopherus</taxon>
    </lineage>
</organism>
<dbReference type="SUPFAM" id="SSF52540">
    <property type="entry name" value="P-loop containing nucleoside triphosphate hydrolases"/>
    <property type="match status" value="1"/>
</dbReference>
<evidence type="ECO:0000256" key="2">
    <source>
        <dbReference type="ARBA" id="ARBA00022741"/>
    </source>
</evidence>
<reference evidence="9" key="1">
    <citation type="journal article" date="2017" name="PLoS ONE">
        <title>The Agassiz's desert tortoise genome provides a resource for the conservation of a threatened species.</title>
        <authorList>
            <person name="Tollis M."/>
            <person name="DeNardo D.F."/>
            <person name="Cornelius J.A."/>
            <person name="Dolby G.A."/>
            <person name="Edwards T."/>
            <person name="Henen B.T."/>
            <person name="Karl A.E."/>
            <person name="Murphy R.W."/>
            <person name="Kusumi K."/>
        </authorList>
    </citation>
    <scope>NUCLEOTIDE SEQUENCE [LARGE SCALE GENOMIC DNA]</scope>
</reference>
<evidence type="ECO:0000313" key="8">
    <source>
        <dbReference type="Ensembl" id="ENSGAGP00000004357.1"/>
    </source>
</evidence>
<evidence type="ECO:0000259" key="5">
    <source>
        <dbReference type="Pfam" id="PF09848"/>
    </source>
</evidence>
<dbReference type="FunFam" id="3.30.950.30:FF:000001">
    <property type="entry name" value="Schlafen family member 14"/>
    <property type="match status" value="1"/>
</dbReference>
<dbReference type="InterPro" id="IPR048729">
    <property type="entry name" value="SLFN_GTPase-like"/>
</dbReference>
<keyword evidence="9" id="KW-1185">Reference proteome</keyword>
<keyword evidence="2" id="KW-0547">Nucleotide-binding</keyword>
<dbReference type="PANTHER" id="PTHR12155:SF30">
    <property type="entry name" value="PROTEIN SLFN14"/>
    <property type="match status" value="1"/>
</dbReference>
<evidence type="ECO:0000256" key="1">
    <source>
        <dbReference type="ARBA" id="ARBA00010114"/>
    </source>
</evidence>
<evidence type="ECO:0000259" key="7">
    <source>
        <dbReference type="Pfam" id="PF21026"/>
    </source>
</evidence>
<proteinExistence type="inferred from homology"/>
<sequence length="934" mass="106289">MLGGHLTPPRSSATDLTGARSVKNLVTMKESPLYVDWFTDYPDAVVKVGKVTFGEKSRNNMTDCNLRRKQVGNISRAACALLNSGGGVIKAEVDNKDYNYAEHGIGQDIEKALTELTPSKMSQKYFDFEYMRENNCVLIFVKSWSSDSSSLPRICSLRTGLYQRCLTRKDSMSPTEAAQFLKEKELSARRKRDEMGPRAKKALLSDVHQEQNMYTSAERFYKRDFLCFGEKLNFTESTHIEFKKFATKNILKYIKEILPNYISAFANTQGGFLFIGVDDNGTVVGCTKDKVNINELKEAIEHVKGKLPISHFCSSLPGVNLECKMLDVYDKDENLYGYVCAVKIQPFCCVVFSETPDSWTVKDNEIMRMAANEWTGLMMATDPEISNLCEAFRTELSVSCAPPLTKTVFSNKGLACLRDLQESLFPANGNGITYKPDNLSKELFSEYPGLEDLMNEQMQELQYSQGLLIFARSWAVAVGLPENQHVVCDALLIASGKYPTLYTVTEDCSVVGYGYSQRIAHTLKQKLVNDGGYTQKVCVIPHLLQLGTNRTRNNDSRVQVRYPLSYVLLPNDMPDLLHSLVIILLSFRSFLSDGLGREFFNLLTIKQYEILTKNLHKFKKLFIYGLPGTGKTVVALNIIERIKNVFHCKSDEILYICENQPLKIIVESRNICQSVTRAGFLNENYNPSVKHIVIDEAQNFRLEDGDWYDQAQRITQGDGHSEPGVLWIFLDYLQTSHPFRCGLPKLSEHYPQEWLTVGVRNATQIYNTMVQEMQNIVEKRPQINIPFERLRMLLNEAKCGHPLPGVCRVEENLDKDEIVTYVVDTCRQYFRSGYSGKDIAILCNTTREMDIYSDILQPKMREMMRHFRLGAYFTTAANVLGHEIVLDSIRRFSGLERNIVFGINPVPTQEEISDNLKLCVVSRANLHLHLLYER</sequence>
<dbReference type="GO" id="GO:0005524">
    <property type="term" value="F:ATP binding"/>
    <property type="evidence" value="ECO:0007669"/>
    <property type="project" value="UniProtKB-KW"/>
</dbReference>
<dbReference type="Pfam" id="PF04326">
    <property type="entry name" value="SLFN_AlbA_2"/>
    <property type="match status" value="1"/>
</dbReference>
<evidence type="ECO:0000313" key="9">
    <source>
        <dbReference type="Proteomes" id="UP000291020"/>
    </source>
</evidence>
<dbReference type="PANTHER" id="PTHR12155">
    <property type="entry name" value="SCHLAFEN"/>
    <property type="match status" value="1"/>
</dbReference>
<dbReference type="InterPro" id="IPR027417">
    <property type="entry name" value="P-loop_NTPase"/>
</dbReference>
<evidence type="ECO:0008006" key="10">
    <source>
        <dbReference type="Google" id="ProtNLM"/>
    </source>
</evidence>
<keyword evidence="3" id="KW-0067">ATP-binding</keyword>
<evidence type="ECO:0000256" key="3">
    <source>
        <dbReference type="ARBA" id="ARBA00022840"/>
    </source>
</evidence>
<comment type="similarity">
    <text evidence="1">Belongs to the Schlafen family. Subgroup III subfamily.</text>
</comment>
<name>A0A452GQX4_9SAUR</name>
<dbReference type="Pfam" id="PF17057">
    <property type="entry name" value="B3R"/>
    <property type="match status" value="1"/>
</dbReference>
<protein>
    <recommendedName>
        <fullName evidence="10">Schlafen family member 13</fullName>
    </recommendedName>
</protein>
<dbReference type="AlphaFoldDB" id="A0A452GQX4"/>
<reference evidence="8" key="3">
    <citation type="submission" date="2025-09" db="UniProtKB">
        <authorList>
            <consortium name="Ensembl"/>
        </authorList>
    </citation>
    <scope>IDENTIFICATION</scope>
</reference>
<dbReference type="Gene3D" id="3.40.50.300">
    <property type="entry name" value="P-loop containing nucleotide triphosphate hydrolases"/>
    <property type="match status" value="1"/>
</dbReference>
<feature type="domain" description="Poxin-Schlafen/Schlafen-like N-terminal" evidence="6">
    <location>
        <begin position="123"/>
        <end position="234"/>
    </location>
</feature>
<dbReference type="Pfam" id="PF21026">
    <property type="entry name" value="SLFN_GTPase-like"/>
    <property type="match status" value="1"/>
</dbReference>
<dbReference type="Ensembl" id="ENSGAGT00000005119.1">
    <property type="protein sequence ID" value="ENSGAGP00000004357.1"/>
    <property type="gene ID" value="ENSGAGG00000003619.1"/>
</dbReference>
<evidence type="ECO:0000259" key="6">
    <source>
        <dbReference type="Pfam" id="PF17057"/>
    </source>
</evidence>
<accession>A0A452GQX4</accession>
<dbReference type="Proteomes" id="UP000291020">
    <property type="component" value="Unassembled WGS sequence"/>
</dbReference>
<feature type="domain" description="Schlafen GTPase-like" evidence="7">
    <location>
        <begin position="431"/>
        <end position="568"/>
    </location>
</feature>
<dbReference type="InterPro" id="IPR029684">
    <property type="entry name" value="Schlafen"/>
</dbReference>
<feature type="domain" description="Schlafen AlbA-2" evidence="4">
    <location>
        <begin position="236"/>
        <end position="351"/>
    </location>
</feature>
<dbReference type="InterPro" id="IPR031450">
    <property type="entry name" value="Poxin-SLFN/SLFN_N"/>
</dbReference>
<reference evidence="8" key="2">
    <citation type="submission" date="2025-08" db="UniProtKB">
        <authorList>
            <consortium name="Ensembl"/>
        </authorList>
    </citation>
    <scope>IDENTIFICATION</scope>
</reference>
<dbReference type="InterPro" id="IPR018647">
    <property type="entry name" value="SLFN_3-like_DNA/RNA_helicase"/>
</dbReference>
<dbReference type="Pfam" id="PF09848">
    <property type="entry name" value="SLFN-g3_helicase"/>
    <property type="match status" value="1"/>
</dbReference>
<evidence type="ECO:0000259" key="4">
    <source>
        <dbReference type="Pfam" id="PF04326"/>
    </source>
</evidence>
<feature type="domain" description="Schlafen group 3-like DNA/RNA helicase" evidence="5">
    <location>
        <begin position="621"/>
        <end position="703"/>
    </location>
</feature>
<dbReference type="InterPro" id="IPR038461">
    <property type="entry name" value="Schlafen_AlbA_2_dom_sf"/>
</dbReference>
<dbReference type="InterPro" id="IPR007421">
    <property type="entry name" value="Schlafen_AlbA_2_dom"/>
</dbReference>